<dbReference type="AlphaFoldDB" id="A0A929KZS8"/>
<dbReference type="RefSeq" id="WP_194112708.1">
    <property type="nucleotide sequence ID" value="NZ_JADFFL010000006.1"/>
</dbReference>
<feature type="region of interest" description="Disordered" evidence="1">
    <location>
        <begin position="87"/>
        <end position="106"/>
    </location>
</feature>
<evidence type="ECO:0000313" key="2">
    <source>
        <dbReference type="EMBL" id="MBE9663478.1"/>
    </source>
</evidence>
<sequence>MKQQEVFKKIGGIVAELNDQYQYLLTTGELNNDLELELMAANAQFLSGHIEILRKVNASLAKEQPVVAALPPAPVVELLPEVATPEPVVEEEKRTPEPSFFTPIKPEDDADAHVIEFEIPRNPEVVPEPEPEPVAGPEQIRHELSLEDIGEDWDEDEEEIEEPTTRQAPVAEPEPIKVEAQKPEPFIEVVKPALPESVMEPIRPVVPEPVVAQTAKPEPVVQEAITAQVITAQPEPIIASQPHTVIAVPEDHVMTLNERMSAQLNAGRVPEHLAGKPIADLKSAISLNDKLLYVKDLFNGYSLAYSEAIDILNRYKSLEEAQAFLNGSYATKNNWADKQATADKFYDLLRRRYL</sequence>
<organism evidence="2 3">
    <name type="scientific">Mucilaginibacter myungsuensis</name>
    <dbReference type="NCBI Taxonomy" id="649104"/>
    <lineage>
        <taxon>Bacteria</taxon>
        <taxon>Pseudomonadati</taxon>
        <taxon>Bacteroidota</taxon>
        <taxon>Sphingobacteriia</taxon>
        <taxon>Sphingobacteriales</taxon>
        <taxon>Sphingobacteriaceae</taxon>
        <taxon>Mucilaginibacter</taxon>
    </lineage>
</organism>
<name>A0A929KZS8_9SPHI</name>
<gene>
    <name evidence="2" type="ORF">IRJ16_16440</name>
</gene>
<comment type="caution">
    <text evidence="2">The sequence shown here is derived from an EMBL/GenBank/DDBJ whole genome shotgun (WGS) entry which is preliminary data.</text>
</comment>
<reference evidence="2" key="1">
    <citation type="submission" date="2020-10" db="EMBL/GenBank/DDBJ databases">
        <title>Mucilaginibacter mali sp. nov., isolated from rhizosphere soil of apple orchard.</title>
        <authorList>
            <person name="Lee J.-S."/>
            <person name="Kim H.S."/>
            <person name="Kim J.-S."/>
        </authorList>
    </citation>
    <scope>NUCLEOTIDE SEQUENCE</scope>
    <source>
        <strain evidence="2">KCTC 22746</strain>
    </source>
</reference>
<accession>A0A929KZS8</accession>
<protein>
    <submittedName>
        <fullName evidence="2">Uncharacterized protein</fullName>
    </submittedName>
</protein>
<dbReference type="Proteomes" id="UP000622475">
    <property type="component" value="Unassembled WGS sequence"/>
</dbReference>
<evidence type="ECO:0000313" key="3">
    <source>
        <dbReference type="Proteomes" id="UP000622475"/>
    </source>
</evidence>
<evidence type="ECO:0000256" key="1">
    <source>
        <dbReference type="SAM" id="MobiDB-lite"/>
    </source>
</evidence>
<keyword evidence="3" id="KW-1185">Reference proteome</keyword>
<proteinExistence type="predicted"/>
<dbReference type="EMBL" id="JADFFL010000006">
    <property type="protein sequence ID" value="MBE9663478.1"/>
    <property type="molecule type" value="Genomic_DNA"/>
</dbReference>